<evidence type="ECO:0000256" key="2">
    <source>
        <dbReference type="ARBA" id="ARBA00022833"/>
    </source>
</evidence>
<keyword evidence="1" id="KW-0479">Metal-binding</keyword>
<dbReference type="SUPFAM" id="SSF56300">
    <property type="entry name" value="Metallo-dependent phosphatases"/>
    <property type="match status" value="1"/>
</dbReference>
<name>A0A8J2I5U4_9PLEO</name>
<evidence type="ECO:0000256" key="4">
    <source>
        <dbReference type="ARBA" id="ARBA00023125"/>
    </source>
</evidence>
<accession>A0A8J2I5U4</accession>
<dbReference type="Pfam" id="PF00149">
    <property type="entry name" value="Metallophos"/>
    <property type="match status" value="1"/>
</dbReference>
<evidence type="ECO:0000256" key="5">
    <source>
        <dbReference type="ARBA" id="ARBA00023163"/>
    </source>
</evidence>
<gene>
    <name evidence="8" type="ORF">ALTATR162_LOCUS4887</name>
</gene>
<dbReference type="EMBL" id="CAJRGZ010000017">
    <property type="protein sequence ID" value="CAG5157095.1"/>
    <property type="molecule type" value="Genomic_DNA"/>
</dbReference>
<dbReference type="RefSeq" id="XP_043168438.1">
    <property type="nucleotide sequence ID" value="XM_043312503.1"/>
</dbReference>
<evidence type="ECO:0000256" key="6">
    <source>
        <dbReference type="ARBA" id="ARBA00023242"/>
    </source>
</evidence>
<dbReference type="GO" id="GO:0046872">
    <property type="term" value="F:metal ion binding"/>
    <property type="evidence" value="ECO:0007669"/>
    <property type="project" value="UniProtKB-KW"/>
</dbReference>
<keyword evidence="5" id="KW-0804">Transcription</keyword>
<dbReference type="InterPro" id="IPR052360">
    <property type="entry name" value="Transcr_Regulatory_Proteins"/>
</dbReference>
<comment type="caution">
    <text evidence="8">The sequence shown here is derived from an EMBL/GenBank/DDBJ whole genome shotgun (WGS) entry which is preliminary data.</text>
</comment>
<proteinExistence type="predicted"/>
<feature type="domain" description="Calcineurin-like phosphoesterase" evidence="7">
    <location>
        <begin position="483"/>
        <end position="710"/>
    </location>
</feature>
<dbReference type="GO" id="GO:0003677">
    <property type="term" value="F:DNA binding"/>
    <property type="evidence" value="ECO:0007669"/>
    <property type="project" value="UniProtKB-KW"/>
</dbReference>
<keyword evidence="9" id="KW-1185">Reference proteome</keyword>
<evidence type="ECO:0000256" key="1">
    <source>
        <dbReference type="ARBA" id="ARBA00022723"/>
    </source>
</evidence>
<keyword evidence="3" id="KW-0805">Transcription regulation</keyword>
<organism evidence="8 9">
    <name type="scientific">Alternaria atra</name>
    <dbReference type="NCBI Taxonomy" id="119953"/>
    <lineage>
        <taxon>Eukaryota</taxon>
        <taxon>Fungi</taxon>
        <taxon>Dikarya</taxon>
        <taxon>Ascomycota</taxon>
        <taxon>Pezizomycotina</taxon>
        <taxon>Dothideomycetes</taxon>
        <taxon>Pleosporomycetidae</taxon>
        <taxon>Pleosporales</taxon>
        <taxon>Pleosporineae</taxon>
        <taxon>Pleosporaceae</taxon>
        <taxon>Alternaria</taxon>
        <taxon>Alternaria sect. Ulocladioides</taxon>
    </lineage>
</organism>
<dbReference type="PANTHER" id="PTHR36206">
    <property type="entry name" value="ASPERCRYPTIN BIOSYNTHESIS CLUSTER-SPECIFIC TRANSCRIPTION REGULATOR ATNN-RELATED"/>
    <property type="match status" value="1"/>
</dbReference>
<evidence type="ECO:0000313" key="9">
    <source>
        <dbReference type="Proteomes" id="UP000676310"/>
    </source>
</evidence>
<dbReference type="InterPro" id="IPR021858">
    <property type="entry name" value="Fun_TF"/>
</dbReference>
<sequence length="773" mass="87560">MLTLLDTQIISYALGPSRGPRATISLSSSYDNVHYLEFYYYHVGPMLSGRFDTEFWCGIVLQMAHAEPTVRNAMIALAHLNQHQCGSLAQARQFPAMNNTESGRQFGLYYNKAIRCLVARMTEASYAPETGLVTCLLFACIEFLRAEMQNALLHMRNGLCIVSELRRKHGISASSSLPDTALRPNGVNGPLNMIERTLVPVFTQGLISALLYGVDVDTEFAFLHPTPLKHVHMQDFTSTREARLVYCEIRNASILLARDMAINIFQGLEPSASDRERQTYILSCHQTWLKALLVFQENTRNMSEDDELAISALKIGYHATYTATACAHDACQMSFDTHLDSFEAIIYHATLLINNTMNIVTRTQTQRSHTGAAANFTFDTLLVPALYYTALRCRHPATRREAIALLSRKLAREGLWDPEQYRIVAERVVEIEEKEVDERGWPVERTRLWSGTATADADEESGFRADFFICLSVMTFLAPKLQIISDLHLETPITNPQYSHINLEVSGTVLFLLGDIGLVIHDGLFVFLRNLLEKNRDCHIFYVLGNHEAYQTTLEKGVEHMRSFEATARQNFGGRFHLLSRDRYDLNEKVTILGCTLWSSIQPHQAAEVGSRMKDYREEQGIQDWTLERSCTEHTRDVQWLNAQVELIQRTEPHRSIIVLTHHCPTIDTRATHPQHEASSINSGFVSDLSKEMCWRSAAVKMWAFGHTHYSCAFRDNATGKLVVSNQMGYGGIAGTSGGRKRIKTVVVEQEGDGWQVVEDMQLVEQREEERHD</sequence>
<evidence type="ECO:0000313" key="8">
    <source>
        <dbReference type="EMBL" id="CAG5157095.1"/>
    </source>
</evidence>
<dbReference type="Pfam" id="PF11951">
    <property type="entry name" value="Fungal_trans_2"/>
    <property type="match status" value="1"/>
</dbReference>
<evidence type="ECO:0000256" key="3">
    <source>
        <dbReference type="ARBA" id="ARBA00023015"/>
    </source>
</evidence>
<keyword evidence="4" id="KW-0238">DNA-binding</keyword>
<dbReference type="InterPro" id="IPR004843">
    <property type="entry name" value="Calcineurin-like_PHP"/>
</dbReference>
<keyword evidence="6" id="KW-0539">Nucleus</keyword>
<protein>
    <recommendedName>
        <fullName evidence="7">Calcineurin-like phosphoesterase domain-containing protein</fullName>
    </recommendedName>
</protein>
<dbReference type="PANTHER" id="PTHR36206:SF4">
    <property type="entry name" value="HYPOTHETICAL CONSERVED PROTEIN (EUROFUNG)-RELATED"/>
    <property type="match status" value="1"/>
</dbReference>
<dbReference type="InterPro" id="IPR029052">
    <property type="entry name" value="Metallo-depent_PP-like"/>
</dbReference>
<reference evidence="8" key="1">
    <citation type="submission" date="2021-05" db="EMBL/GenBank/DDBJ databases">
        <authorList>
            <person name="Stam R."/>
        </authorList>
    </citation>
    <scope>NUCLEOTIDE SEQUENCE</scope>
    <source>
        <strain evidence="8">CS162</strain>
    </source>
</reference>
<dbReference type="OrthoDB" id="2593732at2759"/>
<evidence type="ECO:0000259" key="7">
    <source>
        <dbReference type="Pfam" id="PF00149"/>
    </source>
</evidence>
<keyword evidence="2" id="KW-0862">Zinc</keyword>
<dbReference type="Proteomes" id="UP000676310">
    <property type="component" value="Unassembled WGS sequence"/>
</dbReference>
<dbReference type="AlphaFoldDB" id="A0A8J2I5U4"/>
<dbReference type="Gene3D" id="3.60.21.10">
    <property type="match status" value="1"/>
</dbReference>
<dbReference type="GO" id="GO:0016787">
    <property type="term" value="F:hydrolase activity"/>
    <property type="evidence" value="ECO:0007669"/>
    <property type="project" value="InterPro"/>
</dbReference>
<dbReference type="GeneID" id="67016603"/>